<dbReference type="GO" id="GO:0009052">
    <property type="term" value="P:pentose-phosphate shunt, non-oxidative branch"/>
    <property type="evidence" value="ECO:0007669"/>
    <property type="project" value="TreeGrafter"/>
</dbReference>
<dbReference type="Proteomes" id="UP000177622">
    <property type="component" value="Unassembled WGS sequence"/>
</dbReference>
<accession>A0A1F5LRH3</accession>
<dbReference type="InterPro" id="IPR001585">
    <property type="entry name" value="TAL/FSA"/>
</dbReference>
<keyword evidence="1" id="KW-0704">Schiff base</keyword>
<organism evidence="2 3">
    <name type="scientific">Penicillium arizonense</name>
    <dbReference type="NCBI Taxonomy" id="1835702"/>
    <lineage>
        <taxon>Eukaryota</taxon>
        <taxon>Fungi</taxon>
        <taxon>Dikarya</taxon>
        <taxon>Ascomycota</taxon>
        <taxon>Pezizomycotina</taxon>
        <taxon>Eurotiomycetes</taxon>
        <taxon>Eurotiomycetidae</taxon>
        <taxon>Eurotiales</taxon>
        <taxon>Aspergillaceae</taxon>
        <taxon>Penicillium</taxon>
    </lineage>
</organism>
<evidence type="ECO:0000256" key="1">
    <source>
        <dbReference type="ARBA" id="ARBA00023270"/>
    </source>
</evidence>
<keyword evidence="3" id="KW-1185">Reference proteome</keyword>
<sequence>MGSAGTQTWLDKLSEQLNVDVDWMDPAYTLSMPIKPHDMTSNQGWVHEQMCNPVNEELFKSVVKEYKDKGWLAIYTRMAVLMSKANIDNIQGRVLLQTLPSNAYNHELTLEHARAYAREFESVGISKDRFCIKIPSTGPALSTCPILLKEGIRTLGTALFSVHQAIAASQGGCLYISPYYNEVRAHDERELWPKSDDPALLHPMSSRLVQILETYKRLYKETGKEQPFLKNASFISPQEAMAAGELGCHSATISHMVLTELANLPYDGDKQPGEGVPMPAHPYLNALPTPARLAKIAKIDALANPDWDGKLASTDIDYLANKGAELDKANEADAVTKKRLREALALFVAAEKRSQAKIEEAMKVV</sequence>
<dbReference type="STRING" id="1835702.A0A1F5LRH3"/>
<dbReference type="InterPro" id="IPR013785">
    <property type="entry name" value="Aldolase_TIM"/>
</dbReference>
<evidence type="ECO:0000313" key="3">
    <source>
        <dbReference type="Proteomes" id="UP000177622"/>
    </source>
</evidence>
<dbReference type="AlphaFoldDB" id="A0A1F5LRH3"/>
<dbReference type="GeneID" id="34573645"/>
<evidence type="ECO:0008006" key="4">
    <source>
        <dbReference type="Google" id="ProtNLM"/>
    </source>
</evidence>
<dbReference type="EMBL" id="LXJU01000004">
    <property type="protein sequence ID" value="OGE55735.1"/>
    <property type="molecule type" value="Genomic_DNA"/>
</dbReference>
<comment type="caution">
    <text evidence="2">The sequence shown here is derived from an EMBL/GenBank/DDBJ whole genome shotgun (WGS) entry which is preliminary data.</text>
</comment>
<dbReference type="SUPFAM" id="SSF51569">
    <property type="entry name" value="Aldolase"/>
    <property type="match status" value="1"/>
</dbReference>
<reference evidence="2 3" key="1">
    <citation type="journal article" date="2016" name="Sci. Rep.">
        <title>Penicillium arizonense, a new, genome sequenced fungal species, reveals a high chemical diversity in secreted metabolites.</title>
        <authorList>
            <person name="Grijseels S."/>
            <person name="Nielsen J.C."/>
            <person name="Randelovic M."/>
            <person name="Nielsen J."/>
            <person name="Nielsen K.F."/>
            <person name="Workman M."/>
            <person name="Frisvad J.C."/>
        </authorList>
    </citation>
    <scope>NUCLEOTIDE SEQUENCE [LARGE SCALE GENOMIC DNA]</scope>
    <source>
        <strain evidence="2 3">CBS 141311</strain>
    </source>
</reference>
<evidence type="ECO:0000313" key="2">
    <source>
        <dbReference type="EMBL" id="OGE55735.1"/>
    </source>
</evidence>
<protein>
    <recommendedName>
        <fullName evidence="4">Transaldolase</fullName>
    </recommendedName>
</protein>
<dbReference type="GO" id="GO:0004801">
    <property type="term" value="F:transaldolase activity"/>
    <property type="evidence" value="ECO:0007669"/>
    <property type="project" value="TreeGrafter"/>
</dbReference>
<dbReference type="Pfam" id="PF00923">
    <property type="entry name" value="TAL_FSA"/>
    <property type="match status" value="1"/>
</dbReference>
<dbReference type="PANTHER" id="PTHR10683:SF39">
    <property type="entry name" value="TRANSALDOLASE"/>
    <property type="match status" value="1"/>
</dbReference>
<dbReference type="PANTHER" id="PTHR10683">
    <property type="entry name" value="TRANSALDOLASE"/>
    <property type="match status" value="1"/>
</dbReference>
<dbReference type="Gene3D" id="3.20.20.70">
    <property type="entry name" value="Aldolase class I"/>
    <property type="match status" value="1"/>
</dbReference>
<dbReference type="RefSeq" id="XP_022491164.1">
    <property type="nucleotide sequence ID" value="XM_022628911.1"/>
</dbReference>
<gene>
    <name evidence="2" type="ORF">PENARI_c004G00897</name>
</gene>
<name>A0A1F5LRH3_PENAI</name>
<dbReference type="GO" id="GO:0005975">
    <property type="term" value="P:carbohydrate metabolic process"/>
    <property type="evidence" value="ECO:0007669"/>
    <property type="project" value="InterPro"/>
</dbReference>
<proteinExistence type="predicted"/>
<dbReference type="OrthoDB" id="1711136at2759"/>